<gene>
    <name evidence="2" type="ORF">OE104_11650</name>
</gene>
<dbReference type="EMBL" id="CP106878">
    <property type="protein sequence ID" value="WAA09224.1"/>
    <property type="molecule type" value="Genomic_DNA"/>
</dbReference>
<dbReference type="Proteomes" id="UP001164718">
    <property type="component" value="Chromosome"/>
</dbReference>
<dbReference type="CDD" id="cd12208">
    <property type="entry name" value="DIP1984-like"/>
    <property type="match status" value="1"/>
</dbReference>
<protein>
    <submittedName>
        <fullName evidence="2">DIP1984 family protein</fullName>
    </submittedName>
</protein>
<keyword evidence="3" id="KW-1185">Reference proteome</keyword>
<dbReference type="Gene3D" id="6.10.320.10">
    <property type="match status" value="1"/>
</dbReference>
<proteinExistence type="predicted"/>
<feature type="coiled-coil region" evidence="1">
    <location>
        <begin position="3"/>
        <end position="64"/>
    </location>
</feature>
<keyword evidence="1" id="KW-0175">Coiled coil</keyword>
<organism evidence="2 3">
    <name type="scientific">Fervidibacillus albus</name>
    <dbReference type="NCBI Taxonomy" id="2980026"/>
    <lineage>
        <taxon>Bacteria</taxon>
        <taxon>Bacillati</taxon>
        <taxon>Bacillota</taxon>
        <taxon>Bacilli</taxon>
        <taxon>Bacillales</taxon>
        <taxon>Bacillaceae</taxon>
        <taxon>Fervidibacillus</taxon>
    </lineage>
</organism>
<name>A0A9E8RVF1_9BACI</name>
<accession>A0A9E8RVF1</accession>
<dbReference type="Pfam" id="PF20935">
    <property type="entry name" value="DUF6847"/>
    <property type="match status" value="1"/>
</dbReference>
<reference evidence="2" key="1">
    <citation type="submission" date="2022-09" db="EMBL/GenBank/DDBJ databases">
        <title>Complete Genomes of Fervidibacillus albus and Fervidibacillus halotolerans isolated from tidal flat sediments.</title>
        <authorList>
            <person name="Kwon K.K."/>
            <person name="Yang S.-H."/>
            <person name="Park M.J."/>
            <person name="Oh H.-M."/>
        </authorList>
    </citation>
    <scope>NUCLEOTIDE SEQUENCE</scope>
    <source>
        <strain evidence="2">MEBiC13591</strain>
    </source>
</reference>
<dbReference type="AlphaFoldDB" id="A0A9E8RVF1"/>
<dbReference type="InterPro" id="IPR047741">
    <property type="entry name" value="DIP1984-like"/>
</dbReference>
<evidence type="ECO:0000256" key="1">
    <source>
        <dbReference type="SAM" id="Coils"/>
    </source>
</evidence>
<dbReference type="KEGG" id="faf:OE104_11650"/>
<sequence length="153" mass="18169">MKLAEALILRADYQKRIEQLKSRLLQNIQVQEGDDPYENPKELMKELTDLLSQLQDLVQKINKTNLLTPFNETESLADVLVKRDLIGQERSIYSNLLEQANFRQDRYSRSEIKYVTTIDVKETQKHVDELSKKYRLLDMKIQELNWQTDLLEK</sequence>
<dbReference type="NCBIfam" id="NF038048">
    <property type="entry name" value="DIP1984_fam"/>
    <property type="match status" value="1"/>
</dbReference>
<dbReference type="RefSeq" id="WP_275417006.1">
    <property type="nucleotide sequence ID" value="NZ_CP106878.1"/>
</dbReference>
<evidence type="ECO:0000313" key="3">
    <source>
        <dbReference type="Proteomes" id="UP001164718"/>
    </source>
</evidence>
<evidence type="ECO:0000313" key="2">
    <source>
        <dbReference type="EMBL" id="WAA09224.1"/>
    </source>
</evidence>